<feature type="compositionally biased region" description="Pro residues" evidence="3">
    <location>
        <begin position="50"/>
        <end position="60"/>
    </location>
</feature>
<dbReference type="AlphaFoldDB" id="A0A5N5TDB9"/>
<accession>A0A5N5TDB9</accession>
<feature type="domain" description="MH2" evidence="4">
    <location>
        <begin position="137"/>
        <end position="314"/>
    </location>
</feature>
<dbReference type="GO" id="GO:0009653">
    <property type="term" value="P:anatomical structure morphogenesis"/>
    <property type="evidence" value="ECO:0007669"/>
    <property type="project" value="TreeGrafter"/>
</dbReference>
<dbReference type="GO" id="GO:0070411">
    <property type="term" value="F:I-SMAD binding"/>
    <property type="evidence" value="ECO:0007669"/>
    <property type="project" value="TreeGrafter"/>
</dbReference>
<dbReference type="Proteomes" id="UP000326759">
    <property type="component" value="Unassembled WGS sequence"/>
</dbReference>
<dbReference type="InterPro" id="IPR013790">
    <property type="entry name" value="Dwarfin"/>
</dbReference>
<feature type="region of interest" description="Disordered" evidence="3">
    <location>
        <begin position="44"/>
        <end position="108"/>
    </location>
</feature>
<feature type="compositionally biased region" description="Low complexity" evidence="3">
    <location>
        <begin position="62"/>
        <end position="75"/>
    </location>
</feature>
<dbReference type="GO" id="GO:0051239">
    <property type="term" value="P:regulation of multicellular organismal process"/>
    <property type="evidence" value="ECO:0007669"/>
    <property type="project" value="UniProtKB-ARBA"/>
</dbReference>
<reference evidence="5 6" key="1">
    <citation type="journal article" date="2019" name="PLoS Biol.">
        <title>Sex chromosomes control vertical transmission of feminizing Wolbachia symbionts in an isopod.</title>
        <authorList>
            <person name="Becking T."/>
            <person name="Chebbi M.A."/>
            <person name="Giraud I."/>
            <person name="Moumen B."/>
            <person name="Laverre T."/>
            <person name="Caubet Y."/>
            <person name="Peccoud J."/>
            <person name="Gilbert C."/>
            <person name="Cordaux R."/>
        </authorList>
    </citation>
    <scope>NUCLEOTIDE SEQUENCE [LARGE SCALE GENOMIC DNA]</scope>
    <source>
        <strain evidence="5">ANa2</strain>
        <tissue evidence="5">Whole body excluding digestive tract and cuticle</tissue>
    </source>
</reference>
<dbReference type="GO" id="GO:0140416">
    <property type="term" value="F:transcription regulator inhibitor activity"/>
    <property type="evidence" value="ECO:0007669"/>
    <property type="project" value="TreeGrafter"/>
</dbReference>
<evidence type="ECO:0000259" key="4">
    <source>
        <dbReference type="PROSITE" id="PS51076"/>
    </source>
</evidence>
<dbReference type="EMBL" id="SEYY01003615">
    <property type="protein sequence ID" value="KAB7504179.1"/>
    <property type="molecule type" value="Genomic_DNA"/>
</dbReference>
<dbReference type="GO" id="GO:0006357">
    <property type="term" value="P:regulation of transcription by RNA polymerase II"/>
    <property type="evidence" value="ECO:0007669"/>
    <property type="project" value="TreeGrafter"/>
</dbReference>
<dbReference type="InterPro" id="IPR008984">
    <property type="entry name" value="SMAD_FHA_dom_sf"/>
</dbReference>
<proteinExistence type="predicted"/>
<dbReference type="OrthoDB" id="5946219at2759"/>
<dbReference type="Gene3D" id="2.60.200.10">
    <property type="match status" value="1"/>
</dbReference>
<dbReference type="GO" id="GO:0009791">
    <property type="term" value="P:post-embryonic development"/>
    <property type="evidence" value="ECO:0007669"/>
    <property type="project" value="UniProtKB-ARBA"/>
</dbReference>
<dbReference type="PANTHER" id="PTHR13703:SF54">
    <property type="entry name" value="MOTHERS AGAINST DECAPENTAPLEGIC HOMOLOG"/>
    <property type="match status" value="1"/>
</dbReference>
<dbReference type="PANTHER" id="PTHR13703">
    <property type="entry name" value="SMAD"/>
    <property type="match status" value="1"/>
</dbReference>
<gene>
    <name evidence="5" type="primary">Smad6</name>
    <name evidence="5" type="ORF">Anas_10044</name>
</gene>
<dbReference type="InterPro" id="IPR001132">
    <property type="entry name" value="SMAD_dom_Dwarfin-type"/>
</dbReference>
<dbReference type="SMART" id="SM00524">
    <property type="entry name" value="DWB"/>
    <property type="match status" value="1"/>
</dbReference>
<dbReference type="GO" id="GO:0060395">
    <property type="term" value="P:SMAD protein signal transduction"/>
    <property type="evidence" value="ECO:0007669"/>
    <property type="project" value="TreeGrafter"/>
</dbReference>
<keyword evidence="1" id="KW-0805">Transcription regulation</keyword>
<evidence type="ECO:0000256" key="3">
    <source>
        <dbReference type="SAM" id="MobiDB-lite"/>
    </source>
</evidence>
<dbReference type="GO" id="GO:0050793">
    <property type="term" value="P:regulation of developmental process"/>
    <property type="evidence" value="ECO:0007669"/>
    <property type="project" value="UniProtKB-ARBA"/>
</dbReference>
<keyword evidence="6" id="KW-1185">Reference proteome</keyword>
<evidence type="ECO:0000256" key="1">
    <source>
        <dbReference type="ARBA" id="ARBA00023015"/>
    </source>
</evidence>
<dbReference type="SUPFAM" id="SSF49879">
    <property type="entry name" value="SMAD/FHA domain"/>
    <property type="match status" value="1"/>
</dbReference>
<evidence type="ECO:0000313" key="5">
    <source>
        <dbReference type="EMBL" id="KAB7504179.1"/>
    </source>
</evidence>
<dbReference type="GO" id="GO:0071144">
    <property type="term" value="C:heteromeric SMAD protein complex"/>
    <property type="evidence" value="ECO:0007669"/>
    <property type="project" value="TreeGrafter"/>
</dbReference>
<evidence type="ECO:0000313" key="6">
    <source>
        <dbReference type="Proteomes" id="UP000326759"/>
    </source>
</evidence>
<name>A0A5N5TDB9_9CRUS</name>
<dbReference type="PROSITE" id="PS51076">
    <property type="entry name" value="MH2"/>
    <property type="match status" value="1"/>
</dbReference>
<evidence type="ECO:0000256" key="2">
    <source>
        <dbReference type="ARBA" id="ARBA00023163"/>
    </source>
</evidence>
<protein>
    <submittedName>
        <fullName evidence="5">Mothers against decapentaplegic-like protein 6</fullName>
    </submittedName>
</protein>
<dbReference type="GO" id="GO:0030154">
    <property type="term" value="P:cell differentiation"/>
    <property type="evidence" value="ECO:0007669"/>
    <property type="project" value="TreeGrafter"/>
</dbReference>
<dbReference type="InterPro" id="IPR017855">
    <property type="entry name" value="SMAD-like_dom_sf"/>
</dbReference>
<organism evidence="5 6">
    <name type="scientific">Armadillidium nasatum</name>
    <dbReference type="NCBI Taxonomy" id="96803"/>
    <lineage>
        <taxon>Eukaryota</taxon>
        <taxon>Metazoa</taxon>
        <taxon>Ecdysozoa</taxon>
        <taxon>Arthropoda</taxon>
        <taxon>Crustacea</taxon>
        <taxon>Multicrustacea</taxon>
        <taxon>Malacostraca</taxon>
        <taxon>Eumalacostraca</taxon>
        <taxon>Peracarida</taxon>
        <taxon>Isopoda</taxon>
        <taxon>Oniscidea</taxon>
        <taxon>Crinocheta</taxon>
        <taxon>Armadillidiidae</taxon>
        <taxon>Armadillidium</taxon>
    </lineage>
</organism>
<keyword evidence="2" id="KW-0804">Transcription</keyword>
<comment type="caution">
    <text evidence="5">The sequence shown here is derived from an EMBL/GenBank/DDBJ whole genome shotgun (WGS) entry which is preliminary data.</text>
</comment>
<sequence>MQCFPCLGSRSQDDITDCGSRNSSYKLASHLVYKKERIAKGESRFTEGPPLCPSHPPTEPPTSLFSDSSLTLSSRTRSKRNADGLAPYDQPCNEPCNQTPEGSGVDLPCDDRLQDTSNFCSVETGGGSSHGRGDSPWCKLLYWEENEIRSRVFNVWDPAINVLGDTPHGSGWSLSTFFNTPAKTEKISRVRAKICQGLILWREGKAVWVYNRSKTPVYLNSASLDGTFFNLNLYKCPPGYAMIIYYYEMARELMGRLDYKLRRKCDTTDVNSVRISFAKGWGKDYHRRQILCCPCWIEVHVVPTLKIEQRAPHR</sequence>
<dbReference type="Pfam" id="PF03166">
    <property type="entry name" value="MH2"/>
    <property type="match status" value="1"/>
</dbReference>